<sequence>MSSKEAYLIFADVKTTTYAAFNATVQEKGEDEVNVTCPHCGSNIRIKLRAVKLSSKAKIQKWFTILGVGSLLLLYFWIDKGFFIVIIFMILIASIVGVSTGFAFFNPISLDRNHYIVGDTSHDLRFPD</sequence>
<name>A0A811THC0_9EURY</name>
<protein>
    <submittedName>
        <fullName evidence="2">Uncharacterized protein</fullName>
    </submittedName>
</protein>
<organism evidence="2 3">
    <name type="scientific">Candidatus Argoarchaeum ethanivorans</name>
    <dbReference type="NCBI Taxonomy" id="2608793"/>
    <lineage>
        <taxon>Archaea</taxon>
        <taxon>Methanobacteriati</taxon>
        <taxon>Methanobacteriota</taxon>
        <taxon>Stenosarchaea group</taxon>
        <taxon>Methanomicrobia</taxon>
        <taxon>Methanosarcinales</taxon>
        <taxon>Methanosarcinales incertae sedis</taxon>
        <taxon>GOM Arc I cluster</taxon>
        <taxon>Candidatus Argoarchaeum</taxon>
    </lineage>
</organism>
<keyword evidence="1" id="KW-0812">Transmembrane</keyword>
<evidence type="ECO:0000313" key="2">
    <source>
        <dbReference type="EMBL" id="CAD6494175.1"/>
    </source>
</evidence>
<proteinExistence type="predicted"/>
<evidence type="ECO:0000256" key="1">
    <source>
        <dbReference type="SAM" id="Phobius"/>
    </source>
</evidence>
<feature type="transmembrane region" description="Helical" evidence="1">
    <location>
        <begin position="84"/>
        <end position="105"/>
    </location>
</feature>
<dbReference type="EMBL" id="CAJHIP010000048">
    <property type="protein sequence ID" value="CAD6494175.1"/>
    <property type="molecule type" value="Genomic_DNA"/>
</dbReference>
<dbReference type="Proteomes" id="UP000603056">
    <property type="component" value="Unassembled WGS sequence"/>
</dbReference>
<accession>A0A811THC0</accession>
<reference evidence="2" key="1">
    <citation type="submission" date="2020-10" db="EMBL/GenBank/DDBJ databases">
        <authorList>
            <person name="Hahn C.J."/>
            <person name="Laso-Perez R."/>
            <person name="Vulcano F."/>
            <person name="Vaziourakis K.-M."/>
            <person name="Stokke R."/>
            <person name="Steen I.H."/>
            <person name="Teske A."/>
            <person name="Boetius A."/>
            <person name="Liebeke M."/>
            <person name="Amann R."/>
            <person name="Knittel K."/>
        </authorList>
    </citation>
    <scope>NUCLEOTIDE SEQUENCE</scope>
    <source>
        <strain evidence="2">Gfbio:e3339647-f889-4370-9287-4fb5cb688e4c:AG394J04_GoMArc1</strain>
    </source>
</reference>
<keyword evidence="1" id="KW-1133">Transmembrane helix</keyword>
<evidence type="ECO:0000313" key="3">
    <source>
        <dbReference type="Proteomes" id="UP000603056"/>
    </source>
</evidence>
<dbReference type="AlphaFoldDB" id="A0A811THC0"/>
<keyword evidence="1" id="KW-0472">Membrane</keyword>
<comment type="caution">
    <text evidence="2">The sequence shown here is derived from an EMBL/GenBank/DDBJ whole genome shotgun (WGS) entry which is preliminary data.</text>
</comment>
<gene>
    <name evidence="2" type="ORF">FFODKBPE_00642</name>
</gene>
<feature type="transmembrane region" description="Helical" evidence="1">
    <location>
        <begin position="62"/>
        <end position="78"/>
    </location>
</feature>